<evidence type="ECO:0000313" key="2">
    <source>
        <dbReference type="EMBL" id="MFC5750876.1"/>
    </source>
</evidence>
<dbReference type="EMBL" id="JBHSON010000060">
    <property type="protein sequence ID" value="MFC5750876.1"/>
    <property type="molecule type" value="Genomic_DNA"/>
</dbReference>
<dbReference type="RefSeq" id="WP_378286700.1">
    <property type="nucleotide sequence ID" value="NZ_JBHSON010000060.1"/>
</dbReference>
<evidence type="ECO:0000259" key="1">
    <source>
        <dbReference type="Pfam" id="PF25839"/>
    </source>
</evidence>
<comment type="caution">
    <text evidence="2">The sequence shown here is derived from an EMBL/GenBank/DDBJ whole genome shotgun (WGS) entry which is preliminary data.</text>
</comment>
<keyword evidence="3" id="KW-1185">Reference proteome</keyword>
<dbReference type="InterPro" id="IPR058789">
    <property type="entry name" value="ApnL_C"/>
</dbReference>
<reference evidence="3" key="1">
    <citation type="journal article" date="2019" name="Int. J. Syst. Evol. Microbiol.">
        <title>The Global Catalogue of Microorganisms (GCM) 10K type strain sequencing project: providing services to taxonomists for standard genome sequencing and annotation.</title>
        <authorList>
            <consortium name="The Broad Institute Genomics Platform"/>
            <consortium name="The Broad Institute Genome Sequencing Center for Infectious Disease"/>
            <person name="Wu L."/>
            <person name="Ma J."/>
        </authorList>
    </citation>
    <scope>NUCLEOTIDE SEQUENCE [LARGE SCALE GENOMIC DNA]</scope>
    <source>
        <strain evidence="3">KCTC 42087</strain>
    </source>
</reference>
<organism evidence="2 3">
    <name type="scientific">Actinomadura rugatobispora</name>
    <dbReference type="NCBI Taxonomy" id="1994"/>
    <lineage>
        <taxon>Bacteria</taxon>
        <taxon>Bacillati</taxon>
        <taxon>Actinomycetota</taxon>
        <taxon>Actinomycetes</taxon>
        <taxon>Streptosporangiales</taxon>
        <taxon>Thermomonosporaceae</taxon>
        <taxon>Actinomadura</taxon>
    </lineage>
</organism>
<evidence type="ECO:0000313" key="3">
    <source>
        <dbReference type="Proteomes" id="UP001596074"/>
    </source>
</evidence>
<dbReference type="Pfam" id="PF25839">
    <property type="entry name" value="Apionate_lact_C"/>
    <property type="match status" value="1"/>
</dbReference>
<protein>
    <recommendedName>
        <fullName evidence="1">D-apionate lactonase C-terminal domain-containing protein</fullName>
    </recommendedName>
</protein>
<accession>A0ABW1A8F9</accession>
<proteinExistence type="predicted"/>
<name>A0ABW1A8F9_9ACTN</name>
<gene>
    <name evidence="2" type="ORF">ACFPZN_35105</name>
</gene>
<dbReference type="Proteomes" id="UP001596074">
    <property type="component" value="Unassembled WGS sequence"/>
</dbReference>
<sequence length="162" mass="17380">MRLDLRGRGFRQAQRLVELGIDLVGIAEFMDYPTMIPGVTLVDWETGAPNARYRALDPLMRHFGAGDTMVSTGTGVPGIPDPRLHAQAFITKAGTPKPLIVNKTGKTVTVALEQTNEPTGVTDELRIEQVSARTGAGRAVSTTVNEGHIVLDPYATAVLSPM</sequence>
<feature type="domain" description="D-apionate lactonase C-terminal" evidence="1">
    <location>
        <begin position="85"/>
        <end position="159"/>
    </location>
</feature>